<dbReference type="AlphaFoldDB" id="A0A4P9UNQ4"/>
<dbReference type="EMBL" id="CP035467">
    <property type="protein sequence ID" value="QCW82968.1"/>
    <property type="molecule type" value="Genomic_DNA"/>
</dbReference>
<sequence>MKIVLNTSPIIFLGKINCLHLLTHCATEILVPEDVKAELGDDSLPSFMLVKALSNTGDAYLRGALGQLHRGELSAMVLAQETLADFVILDDLLARKKAQRLGLKVMGTLGLLLLMAKSDILTPVQVWRHINKLTGQHGMYLSSRLMEQIRQNLLISSDTK</sequence>
<evidence type="ECO:0000313" key="1">
    <source>
        <dbReference type="EMBL" id="QCW82968.1"/>
    </source>
</evidence>
<evidence type="ECO:0000313" key="2">
    <source>
        <dbReference type="Proteomes" id="UP000305881"/>
    </source>
</evidence>
<dbReference type="Proteomes" id="UP000305881">
    <property type="component" value="Chromosome"/>
</dbReference>
<dbReference type="PANTHER" id="PTHR39550">
    <property type="entry name" value="SLL0658 PROTEIN"/>
    <property type="match status" value="1"/>
</dbReference>
<gene>
    <name evidence="1" type="ORF">EQU24_12510</name>
</gene>
<reference evidence="2" key="1">
    <citation type="journal article" date="2019" name="J. Bacteriol.">
        <title>A Mutagenic Screen Identifies a TonB-Dependent Receptor Required for the Lanthanide Metal Switch in the Type I Methanotroph 'Methylotuvimicrobium buryatense' 5GB1C.</title>
        <authorList>
            <person name="Groom J.D."/>
            <person name="Ford S.M."/>
            <person name="Pesesky M.W."/>
            <person name="Lidstrom M.E."/>
        </authorList>
    </citation>
    <scope>NUCLEOTIDE SEQUENCE [LARGE SCALE GENOMIC DNA]</scope>
    <source>
        <strain evidence="2">5GB1C</strain>
    </source>
</reference>
<keyword evidence="2" id="KW-1185">Reference proteome</keyword>
<dbReference type="PANTHER" id="PTHR39550:SF1">
    <property type="entry name" value="SLL0658 PROTEIN"/>
    <property type="match status" value="1"/>
</dbReference>
<proteinExistence type="predicted"/>
<dbReference type="STRING" id="675511.GCA_000341735_00537"/>
<name>A0A4P9UNQ4_METBY</name>
<protein>
    <submittedName>
        <fullName evidence="1">DUF3368 domain-containing protein</fullName>
    </submittedName>
</protein>
<dbReference type="KEGG" id="mbur:EQU24_12510"/>
<dbReference type="Pfam" id="PF11848">
    <property type="entry name" value="DUF3368"/>
    <property type="match status" value="1"/>
</dbReference>
<dbReference type="OrthoDB" id="5567844at2"/>
<dbReference type="InterPro" id="IPR021799">
    <property type="entry name" value="PIN-like_prokaryotic"/>
</dbReference>
<accession>A0A4P9UNQ4</accession>
<organism evidence="1 2">
    <name type="scientific">Methylotuvimicrobium buryatense</name>
    <name type="common">Methylomicrobium buryatense</name>
    <dbReference type="NCBI Taxonomy" id="95641"/>
    <lineage>
        <taxon>Bacteria</taxon>
        <taxon>Pseudomonadati</taxon>
        <taxon>Pseudomonadota</taxon>
        <taxon>Gammaproteobacteria</taxon>
        <taxon>Methylococcales</taxon>
        <taxon>Methylococcaceae</taxon>
        <taxon>Methylotuvimicrobium</taxon>
    </lineage>
</organism>